<accession>A0A3G9IJV9</accession>
<evidence type="ECO:0000313" key="3">
    <source>
        <dbReference type="Proteomes" id="UP000271573"/>
    </source>
</evidence>
<keyword evidence="1" id="KW-0812">Transmembrane</keyword>
<evidence type="ECO:0000313" key="2">
    <source>
        <dbReference type="EMBL" id="BBH18576.1"/>
    </source>
</evidence>
<keyword evidence="3" id="KW-1185">Reference proteome</keyword>
<organism evidence="2 3">
    <name type="scientific">Nocardioides baekrokdamisoli</name>
    <dbReference type="NCBI Taxonomy" id="1804624"/>
    <lineage>
        <taxon>Bacteria</taxon>
        <taxon>Bacillati</taxon>
        <taxon>Actinomycetota</taxon>
        <taxon>Actinomycetes</taxon>
        <taxon>Propionibacteriales</taxon>
        <taxon>Nocardioidaceae</taxon>
        <taxon>Nocardioides</taxon>
    </lineage>
</organism>
<reference evidence="2 3" key="1">
    <citation type="submission" date="2018-11" db="EMBL/GenBank/DDBJ databases">
        <title>Complete genome sequence of Nocardioides baekrokdamisoli strain KCTC 39748.</title>
        <authorList>
            <person name="Kang S.W."/>
            <person name="Lee K.C."/>
            <person name="Kim K.K."/>
            <person name="Kim J.S."/>
            <person name="Kim D.S."/>
            <person name="Ko S.H."/>
            <person name="Yang S.H."/>
            <person name="Shin Y.K."/>
            <person name="Lee J.S."/>
        </authorList>
    </citation>
    <scope>NUCLEOTIDE SEQUENCE [LARGE SCALE GENOMIC DNA]</scope>
    <source>
        <strain evidence="2 3">KCTC 39748</strain>
    </source>
</reference>
<sequence>MIAAGLTFVGFLFVSAFNDSGGSEVAIVGGAVGFFGVAWLAAACLGFLIAVCVGGARRALRTMPRRTLVPALLIGSLGIVFVALGSGLEARGDADDAAKAKTADTKYAQSIGFDARRCHAVPASLVARLMAARTSGVTDNGGEPVIGTHAALYDLPGSYASVGLRQYVALAIDTRGTWGTNGAYFDFVAGADGSPMYEVSDATPDGAPSSFKLSKATDPKVRAALRQIELSVAVNQAAYCLGRQP</sequence>
<evidence type="ECO:0000256" key="1">
    <source>
        <dbReference type="SAM" id="Phobius"/>
    </source>
</evidence>
<protein>
    <submittedName>
        <fullName evidence="2">Uncharacterized protein</fullName>
    </submittedName>
</protein>
<keyword evidence="1" id="KW-0472">Membrane</keyword>
<keyword evidence="1" id="KW-1133">Transmembrane helix</keyword>
<dbReference type="AlphaFoldDB" id="A0A3G9IJV9"/>
<gene>
    <name evidence="2" type="ORF">Back2_28630</name>
</gene>
<dbReference type="EMBL" id="AP019307">
    <property type="protein sequence ID" value="BBH18576.1"/>
    <property type="molecule type" value="Genomic_DNA"/>
</dbReference>
<dbReference type="Proteomes" id="UP000271573">
    <property type="component" value="Chromosome"/>
</dbReference>
<feature type="transmembrane region" description="Helical" evidence="1">
    <location>
        <begin position="68"/>
        <end position="88"/>
    </location>
</feature>
<feature type="transmembrane region" description="Helical" evidence="1">
    <location>
        <begin position="26"/>
        <end position="56"/>
    </location>
</feature>
<name>A0A3G9IJV9_9ACTN</name>
<proteinExistence type="predicted"/>
<dbReference type="KEGG" id="nbe:Back2_28630"/>